<keyword evidence="2" id="KW-0732">Signal</keyword>
<name>A0A4Z2F0V9_9TELE</name>
<organism evidence="3 4">
    <name type="scientific">Liparis tanakae</name>
    <name type="common">Tanaka's snailfish</name>
    <dbReference type="NCBI Taxonomy" id="230148"/>
    <lineage>
        <taxon>Eukaryota</taxon>
        <taxon>Metazoa</taxon>
        <taxon>Chordata</taxon>
        <taxon>Craniata</taxon>
        <taxon>Vertebrata</taxon>
        <taxon>Euteleostomi</taxon>
        <taxon>Actinopterygii</taxon>
        <taxon>Neopterygii</taxon>
        <taxon>Teleostei</taxon>
        <taxon>Neoteleostei</taxon>
        <taxon>Acanthomorphata</taxon>
        <taxon>Eupercaria</taxon>
        <taxon>Perciformes</taxon>
        <taxon>Cottioidei</taxon>
        <taxon>Cottales</taxon>
        <taxon>Liparidae</taxon>
        <taxon>Liparis</taxon>
    </lineage>
</organism>
<evidence type="ECO:0000313" key="3">
    <source>
        <dbReference type="EMBL" id="TNN34122.1"/>
    </source>
</evidence>
<dbReference type="Proteomes" id="UP000314294">
    <property type="component" value="Unassembled WGS sequence"/>
</dbReference>
<feature type="compositionally biased region" description="Basic and acidic residues" evidence="1">
    <location>
        <begin position="130"/>
        <end position="145"/>
    </location>
</feature>
<dbReference type="EMBL" id="SRLO01002037">
    <property type="protein sequence ID" value="TNN34122.1"/>
    <property type="molecule type" value="Genomic_DNA"/>
</dbReference>
<keyword evidence="4" id="KW-1185">Reference proteome</keyword>
<protein>
    <recommendedName>
        <fullName evidence="5">Secreted protein</fullName>
    </recommendedName>
</protein>
<reference evidence="3 4" key="1">
    <citation type="submission" date="2019-03" db="EMBL/GenBank/DDBJ databases">
        <title>First draft genome of Liparis tanakae, snailfish: a comprehensive survey of snailfish specific genes.</title>
        <authorList>
            <person name="Kim W."/>
            <person name="Song I."/>
            <person name="Jeong J.-H."/>
            <person name="Kim D."/>
            <person name="Kim S."/>
            <person name="Ryu S."/>
            <person name="Song J.Y."/>
            <person name="Lee S.K."/>
        </authorList>
    </citation>
    <scope>NUCLEOTIDE SEQUENCE [LARGE SCALE GENOMIC DNA]</scope>
    <source>
        <tissue evidence="3">Muscle</tissue>
    </source>
</reference>
<sequence>MATGALLLACALLGVGKEFVLWGLCIDRSPEGSFYCALTWGWRVADGIKLGWTIGETKHDVGRHHIGLRDVEPGVTHSNTYACAISPPTQLAAAHRLGERSGIKESRGRIRLIKHRGWCIDMHPAAAGRVPRDRRPQLTQREPRLDGGAGRINSPSETFAWLKSPLCTRRSRPLLVASTTNGESNRLVIQTHSRLQELTKPR</sequence>
<comment type="caution">
    <text evidence="3">The sequence shown here is derived from an EMBL/GenBank/DDBJ whole genome shotgun (WGS) entry which is preliminary data.</text>
</comment>
<evidence type="ECO:0008006" key="5">
    <source>
        <dbReference type="Google" id="ProtNLM"/>
    </source>
</evidence>
<feature type="region of interest" description="Disordered" evidence="1">
    <location>
        <begin position="130"/>
        <end position="152"/>
    </location>
</feature>
<evidence type="ECO:0000313" key="4">
    <source>
        <dbReference type="Proteomes" id="UP000314294"/>
    </source>
</evidence>
<evidence type="ECO:0000256" key="1">
    <source>
        <dbReference type="SAM" id="MobiDB-lite"/>
    </source>
</evidence>
<feature type="chain" id="PRO_5021327357" description="Secreted protein" evidence="2">
    <location>
        <begin position="17"/>
        <end position="202"/>
    </location>
</feature>
<feature type="signal peptide" evidence="2">
    <location>
        <begin position="1"/>
        <end position="16"/>
    </location>
</feature>
<gene>
    <name evidence="3" type="ORF">EYF80_055715</name>
</gene>
<dbReference type="AlphaFoldDB" id="A0A4Z2F0V9"/>
<evidence type="ECO:0000256" key="2">
    <source>
        <dbReference type="SAM" id="SignalP"/>
    </source>
</evidence>
<accession>A0A4Z2F0V9</accession>
<proteinExistence type="predicted"/>